<organism evidence="4 5">
    <name type="scientific">Parashewanella curva</name>
    <dbReference type="NCBI Taxonomy" id="2338552"/>
    <lineage>
        <taxon>Bacteria</taxon>
        <taxon>Pseudomonadati</taxon>
        <taxon>Pseudomonadota</taxon>
        <taxon>Gammaproteobacteria</taxon>
        <taxon>Alteromonadales</taxon>
        <taxon>Shewanellaceae</taxon>
        <taxon>Parashewanella</taxon>
    </lineage>
</organism>
<dbReference type="RefSeq" id="WP_121837118.1">
    <property type="nucleotide sequence ID" value="NZ_ML014753.1"/>
</dbReference>
<dbReference type="Pfam" id="PF18285">
    <property type="entry name" value="LuxT_C"/>
    <property type="match status" value="1"/>
</dbReference>
<evidence type="ECO:0000256" key="1">
    <source>
        <dbReference type="ARBA" id="ARBA00023125"/>
    </source>
</evidence>
<dbReference type="SUPFAM" id="SSF46689">
    <property type="entry name" value="Homeodomain-like"/>
    <property type="match status" value="1"/>
</dbReference>
<protein>
    <submittedName>
        <fullName evidence="4">TetR/AcrR family transcriptional regulator</fullName>
    </submittedName>
</protein>
<dbReference type="EMBL" id="QZEI01000001">
    <property type="protein sequence ID" value="RLV61719.1"/>
    <property type="molecule type" value="Genomic_DNA"/>
</dbReference>
<proteinExistence type="predicted"/>
<dbReference type="AlphaFoldDB" id="A0A3L8Q3D4"/>
<dbReference type="InterPro" id="IPR009057">
    <property type="entry name" value="Homeodomain-like_sf"/>
</dbReference>
<name>A0A3L8Q3D4_9GAMM</name>
<feature type="DNA-binding region" description="H-T-H motif" evidence="2">
    <location>
        <begin position="33"/>
        <end position="52"/>
    </location>
</feature>
<reference evidence="4 5" key="1">
    <citation type="submission" date="2018-09" db="EMBL/GenBank/DDBJ databases">
        <title>Phylogeny of the Shewanellaceae, and recommendation for two new genera, Pseudoshewanella and Parashewanella.</title>
        <authorList>
            <person name="Wang G."/>
        </authorList>
    </citation>
    <scope>NUCLEOTIDE SEQUENCE [LARGE SCALE GENOMIC DNA]</scope>
    <source>
        <strain evidence="4 5">C51</strain>
    </source>
</reference>
<dbReference type="Pfam" id="PF00440">
    <property type="entry name" value="TetR_N"/>
    <property type="match status" value="1"/>
</dbReference>
<evidence type="ECO:0000313" key="5">
    <source>
        <dbReference type="Proteomes" id="UP000281474"/>
    </source>
</evidence>
<dbReference type="GO" id="GO:0003677">
    <property type="term" value="F:DNA binding"/>
    <property type="evidence" value="ECO:0007669"/>
    <property type="project" value="UniProtKB-UniRule"/>
</dbReference>
<dbReference type="InterPro" id="IPR001647">
    <property type="entry name" value="HTH_TetR"/>
</dbReference>
<evidence type="ECO:0000313" key="4">
    <source>
        <dbReference type="EMBL" id="RLV61719.1"/>
    </source>
</evidence>
<dbReference type="OrthoDB" id="5816932at2"/>
<gene>
    <name evidence="4" type="ORF">D5018_00960</name>
</gene>
<comment type="caution">
    <text evidence="4">The sequence shown here is derived from an EMBL/GenBank/DDBJ whole genome shotgun (WGS) entry which is preliminary data.</text>
</comment>
<evidence type="ECO:0000256" key="2">
    <source>
        <dbReference type="PROSITE-ProRule" id="PRU00335"/>
    </source>
</evidence>
<evidence type="ECO:0000259" key="3">
    <source>
        <dbReference type="PROSITE" id="PS50977"/>
    </source>
</evidence>
<dbReference type="Gene3D" id="1.10.357.10">
    <property type="entry name" value="Tetracycline Repressor, domain 2"/>
    <property type="match status" value="1"/>
</dbReference>
<dbReference type="PROSITE" id="PS50977">
    <property type="entry name" value="HTH_TETR_2"/>
    <property type="match status" value="1"/>
</dbReference>
<dbReference type="Proteomes" id="UP000281474">
    <property type="component" value="Unassembled WGS sequence"/>
</dbReference>
<keyword evidence="1 2" id="KW-0238">DNA-binding</keyword>
<accession>A0A3L8Q3D4</accession>
<keyword evidence="5" id="KW-1185">Reference proteome</keyword>
<feature type="domain" description="HTH tetR-type" evidence="3">
    <location>
        <begin position="10"/>
        <end position="70"/>
    </location>
</feature>
<sequence>MAKRSKSQTELTINQIKDEAFKQIIEIGFDNMSYTTLSQATGISRTGISHHFPKKTDFLVKLDDRIAELFVGALDFTSINSLEASWFKSFDEPESKAVLSLFFRLCGNEYSSISQFQAIENSLEEAKKKLGEEGEKLLKFLIGSAAVSLLSY</sequence>